<dbReference type="PANTHER" id="PTHR43266:SF2">
    <property type="entry name" value="MAJOR FACILITATOR SUPERFAMILY (MFS) PROFILE DOMAIN-CONTAINING PROTEIN"/>
    <property type="match status" value="1"/>
</dbReference>
<keyword evidence="9" id="KW-0012">Acyltransferase</keyword>
<dbReference type="SUPFAM" id="SSF69593">
    <property type="entry name" value="Glycerol-3-phosphate (1)-acyltransferase"/>
    <property type="match status" value="1"/>
</dbReference>
<dbReference type="SMART" id="SM00563">
    <property type="entry name" value="PlsC"/>
    <property type="match status" value="1"/>
</dbReference>
<protein>
    <submittedName>
        <fullName evidence="9">Phospholipid/glycerol acyltransferase</fullName>
    </submittedName>
</protein>
<feature type="transmembrane region" description="Helical" evidence="7">
    <location>
        <begin position="68"/>
        <end position="89"/>
    </location>
</feature>
<dbReference type="InterPro" id="IPR002123">
    <property type="entry name" value="Plipid/glycerol_acylTrfase"/>
</dbReference>
<feature type="transmembrane region" description="Helical" evidence="7">
    <location>
        <begin position="168"/>
        <end position="187"/>
    </location>
</feature>
<dbReference type="Gene3D" id="1.20.1250.20">
    <property type="entry name" value="MFS general substrate transporter like domains"/>
    <property type="match status" value="1"/>
</dbReference>
<dbReference type="InterPro" id="IPR036259">
    <property type="entry name" value="MFS_trans_sf"/>
</dbReference>
<keyword evidence="9" id="KW-0808">Transferase</keyword>
<evidence type="ECO:0000256" key="4">
    <source>
        <dbReference type="ARBA" id="ARBA00022692"/>
    </source>
</evidence>
<feature type="domain" description="Phospholipid/glycerol acyltransferase" evidence="8">
    <location>
        <begin position="472"/>
        <end position="593"/>
    </location>
</feature>
<dbReference type="EMBL" id="CP002417">
    <property type="protein sequence ID" value="ADU39950.1"/>
    <property type="molecule type" value="Genomic_DNA"/>
</dbReference>
<dbReference type="Pfam" id="PF01553">
    <property type="entry name" value="Acyltransferase"/>
    <property type="match status" value="1"/>
</dbReference>
<dbReference type="InterPro" id="IPR011701">
    <property type="entry name" value="MFS"/>
</dbReference>
<name>E6UXG0_VARPE</name>
<feature type="transmembrane region" description="Helical" evidence="7">
    <location>
        <begin position="312"/>
        <end position="330"/>
    </location>
</feature>
<dbReference type="HOGENOM" id="CLU_029603_0_0_4"/>
<dbReference type="OrthoDB" id="9803968at2"/>
<keyword evidence="2" id="KW-0813">Transport</keyword>
<evidence type="ECO:0000256" key="2">
    <source>
        <dbReference type="ARBA" id="ARBA00022448"/>
    </source>
</evidence>
<dbReference type="AlphaFoldDB" id="E6UXG0"/>
<dbReference type="Pfam" id="PF07690">
    <property type="entry name" value="MFS_1"/>
    <property type="match status" value="1"/>
</dbReference>
<dbReference type="GO" id="GO:0005886">
    <property type="term" value="C:plasma membrane"/>
    <property type="evidence" value="ECO:0007669"/>
    <property type="project" value="UniProtKB-SubCell"/>
</dbReference>
<evidence type="ECO:0000259" key="8">
    <source>
        <dbReference type="SMART" id="SM00563"/>
    </source>
</evidence>
<keyword evidence="4 7" id="KW-0812">Transmembrane</keyword>
<dbReference type="STRING" id="595537.Varpa_5798"/>
<proteinExistence type="predicted"/>
<dbReference type="CDD" id="cd06173">
    <property type="entry name" value="MFS_MefA_like"/>
    <property type="match status" value="1"/>
</dbReference>
<dbReference type="SUPFAM" id="SSF103473">
    <property type="entry name" value="MFS general substrate transporter"/>
    <property type="match status" value="1"/>
</dbReference>
<feature type="transmembrane region" description="Helical" evidence="7">
    <location>
        <begin position="388"/>
        <end position="411"/>
    </location>
</feature>
<keyword evidence="3" id="KW-1003">Cell membrane</keyword>
<dbReference type="CDD" id="cd07989">
    <property type="entry name" value="LPLAT_AGPAT-like"/>
    <property type="match status" value="1"/>
</dbReference>
<dbReference type="eggNOG" id="COG0204">
    <property type="taxonomic scope" value="Bacteria"/>
</dbReference>
<organism evidence="9 10">
    <name type="scientific">Variovorax paradoxus (strain EPS)</name>
    <dbReference type="NCBI Taxonomy" id="595537"/>
    <lineage>
        <taxon>Bacteria</taxon>
        <taxon>Pseudomonadati</taxon>
        <taxon>Pseudomonadota</taxon>
        <taxon>Betaproteobacteria</taxon>
        <taxon>Burkholderiales</taxon>
        <taxon>Comamonadaceae</taxon>
        <taxon>Variovorax</taxon>
    </lineage>
</organism>
<feature type="transmembrane region" description="Helical" evidence="7">
    <location>
        <begin position="280"/>
        <end position="300"/>
    </location>
</feature>
<keyword evidence="5 7" id="KW-1133">Transmembrane helix</keyword>
<evidence type="ECO:0000256" key="5">
    <source>
        <dbReference type="ARBA" id="ARBA00022989"/>
    </source>
</evidence>
<accession>E6UXG0</accession>
<dbReference type="KEGG" id="vpe:Varpa_5798"/>
<evidence type="ECO:0000256" key="6">
    <source>
        <dbReference type="ARBA" id="ARBA00023136"/>
    </source>
</evidence>
<comment type="subcellular location">
    <subcellularLocation>
        <location evidence="1">Cell membrane</location>
        <topology evidence="1">Multi-pass membrane protein</topology>
    </subcellularLocation>
</comment>
<feature type="transmembrane region" description="Helical" evidence="7">
    <location>
        <begin position="350"/>
        <end position="376"/>
    </location>
</feature>
<feature type="transmembrane region" description="Helical" evidence="7">
    <location>
        <begin position="417"/>
        <end position="435"/>
    </location>
</feature>
<reference evidence="10" key="1">
    <citation type="submission" date="2010-12" db="EMBL/GenBank/DDBJ databases">
        <title>Complete sequence of Variovorax paradoxus EPS.</title>
        <authorList>
            <consortium name="US DOE Joint Genome Institute"/>
            <person name="Lucas S."/>
            <person name="Copeland A."/>
            <person name="Lapidus A."/>
            <person name="Cheng J.-F."/>
            <person name="Goodwin L."/>
            <person name="Pitluck S."/>
            <person name="Teshima H."/>
            <person name="Detter J.C."/>
            <person name="Han C."/>
            <person name="Tapia R."/>
            <person name="Land M."/>
            <person name="Hauser L."/>
            <person name="Kyrpides N."/>
            <person name="Ivanova N."/>
            <person name="Ovchinnikova G."/>
            <person name="Orwin P."/>
            <person name="Han J.-I.G."/>
            <person name="Woyke T."/>
        </authorList>
    </citation>
    <scope>NUCLEOTIDE SEQUENCE [LARGE SCALE GENOMIC DNA]</scope>
    <source>
        <strain evidence="10">EPS</strain>
    </source>
</reference>
<dbReference type="GO" id="GO:0016746">
    <property type="term" value="F:acyltransferase activity"/>
    <property type="evidence" value="ECO:0007669"/>
    <property type="project" value="UniProtKB-KW"/>
</dbReference>
<dbReference type="GO" id="GO:0022857">
    <property type="term" value="F:transmembrane transporter activity"/>
    <property type="evidence" value="ECO:0007669"/>
    <property type="project" value="InterPro"/>
</dbReference>
<evidence type="ECO:0000313" key="9">
    <source>
        <dbReference type="EMBL" id="ADU39950.1"/>
    </source>
</evidence>
<reference evidence="9 10" key="2">
    <citation type="journal article" date="2013" name="Genome Announc.">
        <title>Genome of the Root-Associated Plant Growth-Promoting Bacterium Variovorax paradoxus Strain EPS.</title>
        <authorList>
            <person name="Han J.I."/>
            <person name="Spain J.C."/>
            <person name="Leadbetter J.R."/>
            <person name="Ovchinnikova G."/>
            <person name="Goodwin L.A."/>
            <person name="Han C.S."/>
            <person name="Woyke T."/>
            <person name="Davenport K.W."/>
            <person name="Orwin P.M."/>
        </authorList>
    </citation>
    <scope>NUCLEOTIDE SEQUENCE [LARGE SCALE GENOMIC DNA]</scope>
    <source>
        <strain evidence="9 10">EPS</strain>
    </source>
</reference>
<dbReference type="PANTHER" id="PTHR43266">
    <property type="entry name" value="MACROLIDE-EFFLUX PROTEIN"/>
    <property type="match status" value="1"/>
</dbReference>
<dbReference type="RefSeq" id="WP_013544142.1">
    <property type="nucleotide sequence ID" value="NC_014931.1"/>
</dbReference>
<keyword evidence="6 7" id="KW-0472">Membrane</keyword>
<gene>
    <name evidence="9" type="ordered locus">Varpa_5798</name>
</gene>
<evidence type="ECO:0000256" key="3">
    <source>
        <dbReference type="ARBA" id="ARBA00022475"/>
    </source>
</evidence>
<evidence type="ECO:0000256" key="1">
    <source>
        <dbReference type="ARBA" id="ARBA00004651"/>
    </source>
</evidence>
<evidence type="ECO:0000313" key="10">
    <source>
        <dbReference type="Proteomes" id="UP000008917"/>
    </source>
</evidence>
<sequence>MTTPAAAATSVAPHEANAHANQFALLKQRRFAPFFWTQFAGAANDNLFKFAFTVMVTYQLQLSWMPPAMAGLAIGALFILPFLLFSATAGQLTDKFDKTKMIRFVKNLEIAIMLIAAWAFVTANAVVLLGCVFLMGLHSTLFGPVKFAYLPQVLDSRELTGGNGMVEMGTFVAILLGQVAGGLLVAVPQIGHTSVAVACVLLALAGRGVAQAIPQAPATDPGLVINWNPFSETWRNLKLAHGNVVVFRSLLGISWMWFFGAVFLSQFPSFAKEVLHGDEQVASLLLVVFSIGIGIGSLLCETLSRRQVEIGLVPLGAIGMSVFAIDLYFASRALPKVAEMGLGAFVHQPAHWRVMADLGLLSLFAGLYSVPMYALIQLRSQPTHRARIIAANNILNALFMIGSSVIAGALLGAGFTIPQIFLFTGIANAVVAFYIFMLVPEYLLRFVAWVLSRFVYRFEIKGDEHIPTEGAAVLVCNHVSFIDAVLLMAASPRPIRFIMDHRIFKVPVLGWLFKLAKAIPIAPQKEDPAAYEAAFAKALAVLREGDLLAIFPEGAITRDGTLQPFKGGVMKIVESARAEGIEPPVIPMALTNLWGSYFSRIELRGGEQVAMAKPFRRGFYSRVGLNVGLPVPPVEVQPEALQQRVSGLLAA</sequence>
<feature type="transmembrane region" description="Helical" evidence="7">
    <location>
        <begin position="245"/>
        <end position="268"/>
    </location>
</feature>
<dbReference type="Proteomes" id="UP000008917">
    <property type="component" value="Chromosome"/>
</dbReference>
<evidence type="ECO:0000256" key="7">
    <source>
        <dbReference type="SAM" id="Phobius"/>
    </source>
</evidence>
<feature type="transmembrane region" description="Helical" evidence="7">
    <location>
        <begin position="110"/>
        <end position="137"/>
    </location>
</feature>